<evidence type="ECO:0000256" key="6">
    <source>
        <dbReference type="ARBA" id="ARBA00022741"/>
    </source>
</evidence>
<dbReference type="GO" id="GO:0071555">
    <property type="term" value="P:cell wall organization"/>
    <property type="evidence" value="ECO:0007669"/>
    <property type="project" value="UniProtKB-KW"/>
</dbReference>
<dbReference type="Proteomes" id="UP000886607">
    <property type="component" value="Unassembled WGS sequence"/>
</dbReference>
<dbReference type="InterPro" id="IPR011127">
    <property type="entry name" value="Dala_Dala_lig_N"/>
</dbReference>
<dbReference type="Pfam" id="PF01820">
    <property type="entry name" value="Dala_Dala_lig_N"/>
    <property type="match status" value="1"/>
</dbReference>
<keyword evidence="7 15" id="KW-0067">ATP-binding</keyword>
<dbReference type="AlphaFoldDB" id="A0AAN4RIH8"/>
<dbReference type="NCBIfam" id="TIGR01205">
    <property type="entry name" value="D_ala_D_alaTIGR"/>
    <property type="match status" value="1"/>
</dbReference>
<protein>
    <recommendedName>
        <fullName evidence="12">D-alanine--D-alanine ligase</fullName>
        <ecNumber evidence="12">6.3.2.4</ecNumber>
    </recommendedName>
    <alternativeName>
        <fullName evidence="12">D-Ala-D-Ala ligase</fullName>
    </alternativeName>
    <alternativeName>
        <fullName evidence="12">D-alanylalanine synthetase</fullName>
    </alternativeName>
</protein>
<dbReference type="InterPro" id="IPR000291">
    <property type="entry name" value="D-Ala_lig_Van_CS"/>
</dbReference>
<evidence type="ECO:0000256" key="15">
    <source>
        <dbReference type="PROSITE-ProRule" id="PRU00409"/>
    </source>
</evidence>
<reference evidence="18" key="1">
    <citation type="submission" date="2019-08" db="EMBL/GenBank/DDBJ databases">
        <authorList>
            <person name="Ishikawa M."/>
            <person name="Suzuki T."/>
            <person name="Matsutani M."/>
        </authorList>
    </citation>
    <scope>NUCLEOTIDE SEQUENCE</scope>
    <source>
        <strain evidence="18">7C1</strain>
        <strain evidence="17">8C4</strain>
    </source>
</reference>
<comment type="pathway">
    <text evidence="12">Cell wall biogenesis; peptidoglycan biosynthesis.</text>
</comment>
<dbReference type="PANTHER" id="PTHR23132">
    <property type="entry name" value="D-ALANINE--D-ALANINE LIGASE"/>
    <property type="match status" value="1"/>
</dbReference>
<dbReference type="EMBL" id="BKBO01000001">
    <property type="protein sequence ID" value="GEQ48273.1"/>
    <property type="molecule type" value="Genomic_DNA"/>
</dbReference>
<dbReference type="InterPro" id="IPR011095">
    <property type="entry name" value="Dala_Dala_lig_C"/>
</dbReference>
<keyword evidence="5 12" id="KW-0436">Ligase</keyword>
<dbReference type="KEGG" id="tkr:C7K43_02920"/>
<dbReference type="InterPro" id="IPR005905">
    <property type="entry name" value="D_ala_D_ala"/>
</dbReference>
<feature type="binding site" evidence="14">
    <location>
        <position position="289"/>
    </location>
    <ligand>
        <name>Mg(2+)</name>
        <dbReference type="ChEBI" id="CHEBI:18420"/>
        <label>1</label>
    </ligand>
</feature>
<evidence type="ECO:0000256" key="10">
    <source>
        <dbReference type="ARBA" id="ARBA00023211"/>
    </source>
</evidence>
<evidence type="ECO:0000313" key="19">
    <source>
        <dbReference type="Proteomes" id="UP000886597"/>
    </source>
</evidence>
<dbReference type="NCBIfam" id="NF002378">
    <property type="entry name" value="PRK01372.1"/>
    <property type="match status" value="1"/>
</dbReference>
<dbReference type="PANTHER" id="PTHR23132:SF23">
    <property type="entry name" value="D-ALANINE--D-ALANINE LIGASE B"/>
    <property type="match status" value="1"/>
</dbReference>
<comment type="cofactor">
    <cofactor evidence="1">
        <name>Mn(2+)</name>
        <dbReference type="ChEBI" id="CHEBI:29035"/>
    </cofactor>
</comment>
<dbReference type="EMBL" id="BKBQ01000001">
    <property type="protein sequence ID" value="GEQ53281.1"/>
    <property type="molecule type" value="Genomic_DNA"/>
</dbReference>
<feature type="active site" evidence="13">
    <location>
        <position position="182"/>
    </location>
</feature>
<evidence type="ECO:0000256" key="8">
    <source>
        <dbReference type="ARBA" id="ARBA00022960"/>
    </source>
</evidence>
<evidence type="ECO:0000313" key="17">
    <source>
        <dbReference type="EMBL" id="GEQ48273.1"/>
    </source>
</evidence>
<evidence type="ECO:0000259" key="16">
    <source>
        <dbReference type="PROSITE" id="PS50975"/>
    </source>
</evidence>
<dbReference type="GeneID" id="69984886"/>
<dbReference type="Gene3D" id="3.40.50.20">
    <property type="match status" value="1"/>
</dbReference>
<dbReference type="InterPro" id="IPR016185">
    <property type="entry name" value="PreATP-grasp_dom_sf"/>
</dbReference>
<keyword evidence="4 12" id="KW-0963">Cytoplasm</keyword>
<feature type="domain" description="ATP-grasp" evidence="16">
    <location>
        <begin position="145"/>
        <end position="335"/>
    </location>
</feature>
<feature type="binding site" evidence="14">
    <location>
        <position position="302"/>
    </location>
    <ligand>
        <name>Mg(2+)</name>
        <dbReference type="ChEBI" id="CHEBI:18420"/>
        <label>1</label>
    </ligand>
</feature>
<dbReference type="InterPro" id="IPR013815">
    <property type="entry name" value="ATP_grasp_subdomain_1"/>
</dbReference>
<feature type="active site" evidence="13">
    <location>
        <position position="313"/>
    </location>
</feature>
<dbReference type="Pfam" id="PF07478">
    <property type="entry name" value="Dala_Dala_lig_C"/>
    <property type="match status" value="1"/>
</dbReference>
<keyword evidence="10 14" id="KW-0464">Manganese</keyword>
<dbReference type="Proteomes" id="UP000886597">
    <property type="component" value="Unassembled WGS sequence"/>
</dbReference>
<dbReference type="Gene3D" id="3.30.1490.20">
    <property type="entry name" value="ATP-grasp fold, A domain"/>
    <property type="match status" value="1"/>
</dbReference>
<dbReference type="RefSeq" id="WP_124005479.1">
    <property type="nucleotide sequence ID" value="NZ_BJYN01000050.1"/>
</dbReference>
<evidence type="ECO:0000256" key="12">
    <source>
        <dbReference type="HAMAP-Rule" id="MF_00047"/>
    </source>
</evidence>
<evidence type="ECO:0000256" key="7">
    <source>
        <dbReference type="ARBA" id="ARBA00022840"/>
    </source>
</evidence>
<dbReference type="PROSITE" id="PS50975">
    <property type="entry name" value="ATP_GRASP"/>
    <property type="match status" value="1"/>
</dbReference>
<dbReference type="HAMAP" id="MF_00047">
    <property type="entry name" value="Dala_Dala_lig"/>
    <property type="match status" value="1"/>
</dbReference>
<comment type="function">
    <text evidence="12">Cell wall formation.</text>
</comment>
<dbReference type="PROSITE" id="PS00843">
    <property type="entry name" value="DALA_DALA_LIGASE_1"/>
    <property type="match status" value="1"/>
</dbReference>
<dbReference type="GO" id="GO:0008360">
    <property type="term" value="P:regulation of cell shape"/>
    <property type="evidence" value="ECO:0007669"/>
    <property type="project" value="UniProtKB-KW"/>
</dbReference>
<keyword evidence="20" id="KW-1185">Reference proteome</keyword>
<dbReference type="Gene3D" id="3.30.470.20">
    <property type="entry name" value="ATP-grasp fold, B domain"/>
    <property type="match status" value="1"/>
</dbReference>
<evidence type="ECO:0000256" key="11">
    <source>
        <dbReference type="ARBA" id="ARBA00023316"/>
    </source>
</evidence>
<evidence type="ECO:0000256" key="13">
    <source>
        <dbReference type="PIRSR" id="PIRSR039102-1"/>
    </source>
</evidence>
<comment type="caution">
    <text evidence="18">The sequence shown here is derived from an EMBL/GenBank/DDBJ whole genome shotgun (WGS) entry which is preliminary data.</text>
</comment>
<dbReference type="GO" id="GO:0008716">
    <property type="term" value="F:D-alanine-D-alanine ligase activity"/>
    <property type="evidence" value="ECO:0007669"/>
    <property type="project" value="UniProtKB-UniRule"/>
</dbReference>
<feature type="binding site" evidence="14">
    <location>
        <position position="304"/>
    </location>
    <ligand>
        <name>Mg(2+)</name>
        <dbReference type="ChEBI" id="CHEBI:18420"/>
        <label>2</label>
    </ligand>
</feature>
<dbReference type="GO" id="GO:0005737">
    <property type="term" value="C:cytoplasm"/>
    <property type="evidence" value="ECO:0007669"/>
    <property type="project" value="UniProtKB-SubCell"/>
</dbReference>
<comment type="subcellular location">
    <subcellularLocation>
        <location evidence="2 12">Cytoplasm</location>
    </subcellularLocation>
</comment>
<comment type="cofactor">
    <cofactor evidence="14">
        <name>Mg(2+)</name>
        <dbReference type="ChEBI" id="CHEBI:18420"/>
    </cofactor>
    <cofactor evidence="14">
        <name>Mn(2+)</name>
        <dbReference type="ChEBI" id="CHEBI:29035"/>
    </cofactor>
    <text evidence="14">Binds 2 magnesium or manganese ions per subunit.</text>
</comment>
<evidence type="ECO:0000256" key="3">
    <source>
        <dbReference type="ARBA" id="ARBA00010871"/>
    </source>
</evidence>
<evidence type="ECO:0000256" key="4">
    <source>
        <dbReference type="ARBA" id="ARBA00022490"/>
    </source>
</evidence>
<sequence>MNIVVLAGGLSHERDVSLSSGGKIATALEGKGHRVLLLDVYLGMDAKDFEHAFQRQGEKEKQREYSVLKKEPILEKLTEFNKNQTDLVGNNVIEICKSADFCFLALHGGIGENGKLQALLDIYGIKYSGTNYKGSLLAMDKDISKRLMLMNHVLTPEWEVIDHSSQSKISTPCVIKPIDNGSSIGVEIVENKEELNAAITRAEKFQSKIMVEEKIEGREFSVGILGDTVLPVIEITPKHGFYNYENKYQKGATIETTPAKISEELTQKLSDLTFLVHNILELTVYSRVDFIITEDFKIYCIEANSLPGMTPTSLLPQEAAAQGIHFSDLCEMIVKLSLDKYLQD</sequence>
<dbReference type="PIRSF" id="PIRSF039102">
    <property type="entry name" value="Ddl/VanB"/>
    <property type="match status" value="1"/>
</dbReference>
<evidence type="ECO:0000256" key="5">
    <source>
        <dbReference type="ARBA" id="ARBA00022598"/>
    </source>
</evidence>
<dbReference type="GO" id="GO:0005524">
    <property type="term" value="F:ATP binding"/>
    <property type="evidence" value="ECO:0007669"/>
    <property type="project" value="UniProtKB-UniRule"/>
</dbReference>
<evidence type="ECO:0000256" key="1">
    <source>
        <dbReference type="ARBA" id="ARBA00001936"/>
    </source>
</evidence>
<dbReference type="PROSITE" id="PS00844">
    <property type="entry name" value="DALA_DALA_LIGASE_2"/>
    <property type="match status" value="1"/>
</dbReference>
<dbReference type="EC" id="6.3.2.4" evidence="12"/>
<keyword evidence="6 15" id="KW-0547">Nucleotide-binding</keyword>
<comment type="catalytic activity">
    <reaction evidence="12">
        <text>2 D-alanine + ATP = D-alanyl-D-alanine + ADP + phosphate + H(+)</text>
        <dbReference type="Rhea" id="RHEA:11224"/>
        <dbReference type="ChEBI" id="CHEBI:15378"/>
        <dbReference type="ChEBI" id="CHEBI:30616"/>
        <dbReference type="ChEBI" id="CHEBI:43474"/>
        <dbReference type="ChEBI" id="CHEBI:57416"/>
        <dbReference type="ChEBI" id="CHEBI:57822"/>
        <dbReference type="ChEBI" id="CHEBI:456216"/>
        <dbReference type="EC" id="6.3.2.4"/>
    </reaction>
</comment>
<comment type="similarity">
    <text evidence="3 12">Belongs to the D-alanine--D-alanine ligase family.</text>
</comment>
<evidence type="ECO:0000256" key="9">
    <source>
        <dbReference type="ARBA" id="ARBA00022984"/>
    </source>
</evidence>
<name>A0AAN4RIH8_9ENTE</name>
<evidence type="ECO:0000313" key="20">
    <source>
        <dbReference type="Proteomes" id="UP000886607"/>
    </source>
</evidence>
<dbReference type="GO" id="GO:0009252">
    <property type="term" value="P:peptidoglycan biosynthetic process"/>
    <property type="evidence" value="ECO:0007669"/>
    <property type="project" value="UniProtKB-UniRule"/>
</dbReference>
<reference evidence="18" key="2">
    <citation type="journal article" date="2020" name="Int. Dairy J.">
        <title>Lactic acid bacterial diversity in Brie cheese focusing on salt concentration and pH of isolation medium and characterisation of halophilic and alkaliphilic lactic acid bacterial isolates.</title>
        <authorList>
            <person name="Unno R."/>
            <person name="Matsutani M."/>
            <person name="Suzuki T."/>
            <person name="Kodama K."/>
            <person name="Matsushita H."/>
            <person name="Yamasato K."/>
            <person name="Koizumi Y."/>
            <person name="Ishikawa M."/>
        </authorList>
    </citation>
    <scope>NUCLEOTIDE SEQUENCE</scope>
    <source>
        <strain evidence="18">7C1</strain>
        <strain evidence="17">8C4</strain>
    </source>
</reference>
<keyword evidence="14" id="KW-0460">Magnesium</keyword>
<dbReference type="GO" id="GO:0046872">
    <property type="term" value="F:metal ion binding"/>
    <property type="evidence" value="ECO:0007669"/>
    <property type="project" value="UniProtKB-KW"/>
</dbReference>
<evidence type="ECO:0000256" key="14">
    <source>
        <dbReference type="PIRSR" id="PIRSR039102-3"/>
    </source>
</evidence>
<keyword evidence="8 12" id="KW-0133">Cell shape</keyword>
<keyword evidence="14" id="KW-0479">Metal-binding</keyword>
<feature type="binding site" evidence="14">
    <location>
        <position position="302"/>
    </location>
    <ligand>
        <name>Mg(2+)</name>
        <dbReference type="ChEBI" id="CHEBI:18420"/>
        <label>2</label>
    </ligand>
</feature>
<keyword evidence="11 12" id="KW-0961">Cell wall biogenesis/degradation</keyword>
<proteinExistence type="inferred from homology"/>
<keyword evidence="9 12" id="KW-0573">Peptidoglycan synthesis</keyword>
<evidence type="ECO:0000256" key="2">
    <source>
        <dbReference type="ARBA" id="ARBA00004496"/>
    </source>
</evidence>
<evidence type="ECO:0000313" key="18">
    <source>
        <dbReference type="EMBL" id="GEQ53281.1"/>
    </source>
</evidence>
<dbReference type="SUPFAM" id="SSF56059">
    <property type="entry name" value="Glutathione synthetase ATP-binding domain-like"/>
    <property type="match status" value="1"/>
</dbReference>
<dbReference type="SUPFAM" id="SSF52440">
    <property type="entry name" value="PreATP-grasp domain"/>
    <property type="match status" value="1"/>
</dbReference>
<organism evidence="18 19">
    <name type="scientific">Tetragenococcus koreensis</name>
    <dbReference type="NCBI Taxonomy" id="290335"/>
    <lineage>
        <taxon>Bacteria</taxon>
        <taxon>Bacillati</taxon>
        <taxon>Bacillota</taxon>
        <taxon>Bacilli</taxon>
        <taxon>Lactobacillales</taxon>
        <taxon>Enterococcaceae</taxon>
        <taxon>Tetragenococcus</taxon>
    </lineage>
</organism>
<dbReference type="InterPro" id="IPR011761">
    <property type="entry name" value="ATP-grasp"/>
</dbReference>
<accession>A0AAN4RIH8</accession>
<gene>
    <name evidence="18" type="primary">ddlA_1</name>
    <name evidence="12" type="synonym">ddl</name>
    <name evidence="17" type="ORF">TK11N_01250</name>
    <name evidence="18" type="ORF">TK2N_01250</name>
</gene>
<feature type="active site" evidence="13">
    <location>
        <position position="13"/>
    </location>
</feature>